<keyword evidence="1" id="KW-0902">Two-component regulatory system</keyword>
<dbReference type="PANTHER" id="PTHR37299">
    <property type="entry name" value="TRANSCRIPTIONAL REGULATOR-RELATED"/>
    <property type="match status" value="1"/>
</dbReference>
<dbReference type="PANTHER" id="PTHR37299:SF1">
    <property type="entry name" value="STAGE 0 SPORULATION PROTEIN A HOMOLOG"/>
    <property type="match status" value="1"/>
</dbReference>
<keyword evidence="2" id="KW-0597">Phosphoprotein</keyword>
<dbReference type="Gene3D" id="2.40.50.1020">
    <property type="entry name" value="LytTr DNA-binding domain"/>
    <property type="match status" value="1"/>
</dbReference>
<dbReference type="RefSeq" id="WP_144900607.1">
    <property type="nucleotide sequence ID" value="NZ_VLKN01000011.1"/>
</dbReference>
<dbReference type="InterPro" id="IPR007492">
    <property type="entry name" value="LytTR_DNA-bd_dom"/>
</dbReference>
<proteinExistence type="predicted"/>
<dbReference type="SMART" id="SM00850">
    <property type="entry name" value="LytTR"/>
    <property type="match status" value="1"/>
</dbReference>
<accession>A0A562KVM8</accession>
<feature type="domain" description="HTH LytTR-type" evidence="4">
    <location>
        <begin position="144"/>
        <end position="248"/>
    </location>
</feature>
<dbReference type="SMART" id="SM00448">
    <property type="entry name" value="REC"/>
    <property type="match status" value="1"/>
</dbReference>
<gene>
    <name evidence="5" type="ORF">IP90_03125</name>
</gene>
<evidence type="ECO:0000313" key="6">
    <source>
        <dbReference type="Proteomes" id="UP000315167"/>
    </source>
</evidence>
<evidence type="ECO:0000313" key="5">
    <source>
        <dbReference type="EMBL" id="TWH99386.1"/>
    </source>
</evidence>
<dbReference type="PROSITE" id="PS50930">
    <property type="entry name" value="HTH_LYTTR"/>
    <property type="match status" value="1"/>
</dbReference>
<dbReference type="InterPro" id="IPR001789">
    <property type="entry name" value="Sig_transdc_resp-reg_receiver"/>
</dbReference>
<organism evidence="5 6">
    <name type="scientific">Luteimonas cucumeris</name>
    <dbReference type="NCBI Taxonomy" id="985012"/>
    <lineage>
        <taxon>Bacteria</taxon>
        <taxon>Pseudomonadati</taxon>
        <taxon>Pseudomonadota</taxon>
        <taxon>Gammaproteobacteria</taxon>
        <taxon>Lysobacterales</taxon>
        <taxon>Lysobacteraceae</taxon>
        <taxon>Luteimonas</taxon>
    </lineage>
</organism>
<reference evidence="5 6" key="1">
    <citation type="journal article" date="2015" name="Stand. Genomic Sci.">
        <title>Genomic Encyclopedia of Bacterial and Archaeal Type Strains, Phase III: the genomes of soil and plant-associated and newly described type strains.</title>
        <authorList>
            <person name="Whitman W.B."/>
            <person name="Woyke T."/>
            <person name="Klenk H.P."/>
            <person name="Zhou Y."/>
            <person name="Lilburn T.G."/>
            <person name="Beck B.J."/>
            <person name="De Vos P."/>
            <person name="Vandamme P."/>
            <person name="Eisen J.A."/>
            <person name="Garrity G."/>
            <person name="Hugenholtz P."/>
            <person name="Kyrpides N.C."/>
        </authorList>
    </citation>
    <scope>NUCLEOTIDE SEQUENCE [LARGE SCALE GENOMIC DNA]</scope>
    <source>
        <strain evidence="5 6">CGMCC 1.10821</strain>
    </source>
</reference>
<dbReference type="Gene3D" id="3.40.50.2300">
    <property type="match status" value="1"/>
</dbReference>
<dbReference type="Proteomes" id="UP000315167">
    <property type="component" value="Unassembled WGS sequence"/>
</dbReference>
<protein>
    <submittedName>
        <fullName evidence="5">LytTR family two component transcriptional regulator</fullName>
    </submittedName>
</protein>
<keyword evidence="6" id="KW-1185">Reference proteome</keyword>
<comment type="caution">
    <text evidence="5">The sequence shown here is derived from an EMBL/GenBank/DDBJ whole genome shotgun (WGS) entry which is preliminary data.</text>
</comment>
<dbReference type="GO" id="GO:0000156">
    <property type="term" value="F:phosphorelay response regulator activity"/>
    <property type="evidence" value="ECO:0007669"/>
    <property type="project" value="InterPro"/>
</dbReference>
<name>A0A562KVM8_9GAMM</name>
<dbReference type="PROSITE" id="PS50110">
    <property type="entry name" value="RESPONSE_REGULATORY"/>
    <property type="match status" value="1"/>
</dbReference>
<feature type="modified residue" description="4-aspartylphosphate" evidence="2">
    <location>
        <position position="54"/>
    </location>
</feature>
<sequence>MIRVAVVDDEPLARSGVIARLAAHGDIALVGEYGDGTSALDGLRGEVPDLVFIDVQMPGMSGLEVLAALPATLRPMAILLTAHDSFAVRAFELNAIDYLLKPVDDDRFVEALERARRLHAYRCMAPVAPEPDTRCGQSAYRTRFAVRIGRRTAFVDATDVEWIEADGDYATLHVGAHAHLLRESLNRLSRQLDPMHFIRVHRSTIVRIDRVAELQPLSNRDALLRLRDGTPMRASRTYIEPLLERLKGMGYAAR</sequence>
<dbReference type="OrthoDB" id="236568at2"/>
<dbReference type="Pfam" id="PF00072">
    <property type="entry name" value="Response_reg"/>
    <property type="match status" value="1"/>
</dbReference>
<dbReference type="Pfam" id="PF04397">
    <property type="entry name" value="LytTR"/>
    <property type="match status" value="1"/>
</dbReference>
<evidence type="ECO:0000256" key="1">
    <source>
        <dbReference type="ARBA" id="ARBA00023012"/>
    </source>
</evidence>
<dbReference type="EMBL" id="VLKN01000011">
    <property type="protein sequence ID" value="TWH99386.1"/>
    <property type="molecule type" value="Genomic_DNA"/>
</dbReference>
<feature type="domain" description="Response regulatory" evidence="3">
    <location>
        <begin position="3"/>
        <end position="116"/>
    </location>
</feature>
<dbReference type="AlphaFoldDB" id="A0A562KVM8"/>
<dbReference type="InterPro" id="IPR011006">
    <property type="entry name" value="CheY-like_superfamily"/>
</dbReference>
<evidence type="ECO:0000259" key="3">
    <source>
        <dbReference type="PROSITE" id="PS50110"/>
    </source>
</evidence>
<dbReference type="SUPFAM" id="SSF52172">
    <property type="entry name" value="CheY-like"/>
    <property type="match status" value="1"/>
</dbReference>
<evidence type="ECO:0000256" key="2">
    <source>
        <dbReference type="PROSITE-ProRule" id="PRU00169"/>
    </source>
</evidence>
<dbReference type="GO" id="GO:0003677">
    <property type="term" value="F:DNA binding"/>
    <property type="evidence" value="ECO:0007669"/>
    <property type="project" value="InterPro"/>
</dbReference>
<evidence type="ECO:0000259" key="4">
    <source>
        <dbReference type="PROSITE" id="PS50930"/>
    </source>
</evidence>
<dbReference type="InterPro" id="IPR046947">
    <property type="entry name" value="LytR-like"/>
</dbReference>